<evidence type="ECO:0000313" key="3">
    <source>
        <dbReference type="Proteomes" id="UP000076871"/>
    </source>
</evidence>
<sequence>MAVPLKAKDLIGLSGSESKMILRIWWDLHKLTAPRFDFQGTGEEAVWQRIEVDSVMINWSAVQKSAPNIAKTAASLSNKKLNCKRTDEERDWEIEKIIRTAIEEGRIAVPEEYLLKRAETEAADVSSQVQREDDERKKNNDKKNDSKDEDEHGGEEKNEDDYDDDGDNDENEEEGDNKDDNEKGGDDENEEEDIFDAPPSTQLHMLHASKCGPSVALRPVPYVAIGDMDEDVDAADGIADIVVKLRETTLLRGCHLNFSDMMILDAKDKLRGISWLESIAVTNANGEFELSDSELEIPLIILHESIREAQLCCEDLAVEWFTELVAPDGKPSTKRKLIQNDVPANLHADSVKGKKCANKEPTRPKSEKVTRAEMLRFLAEVDGGHFENHLAILSICHAPNRKASIVLNVLLSQLDIIWEISKTKYPTNNGTQVTPTNHAISDFVWRQAKWVGQCLQVAALIKDHADEPKIKKLHTAGGKRRWGLVDC</sequence>
<keyword evidence="3" id="KW-1185">Reference proteome</keyword>
<organism evidence="2 3">
    <name type="scientific">Laetiporus sulphureus 93-53</name>
    <dbReference type="NCBI Taxonomy" id="1314785"/>
    <lineage>
        <taxon>Eukaryota</taxon>
        <taxon>Fungi</taxon>
        <taxon>Dikarya</taxon>
        <taxon>Basidiomycota</taxon>
        <taxon>Agaricomycotina</taxon>
        <taxon>Agaricomycetes</taxon>
        <taxon>Polyporales</taxon>
        <taxon>Laetiporus</taxon>
    </lineage>
</organism>
<dbReference type="Proteomes" id="UP000076871">
    <property type="component" value="Unassembled WGS sequence"/>
</dbReference>
<dbReference type="InParanoid" id="A0A165FPG2"/>
<feature type="compositionally biased region" description="Basic and acidic residues" evidence="1">
    <location>
        <begin position="130"/>
        <end position="156"/>
    </location>
</feature>
<feature type="compositionally biased region" description="Acidic residues" evidence="1">
    <location>
        <begin position="157"/>
        <end position="177"/>
    </location>
</feature>
<reference evidence="2 3" key="1">
    <citation type="journal article" date="2016" name="Mol. Biol. Evol.">
        <title>Comparative Genomics of Early-Diverging Mushroom-Forming Fungi Provides Insights into the Origins of Lignocellulose Decay Capabilities.</title>
        <authorList>
            <person name="Nagy L.G."/>
            <person name="Riley R."/>
            <person name="Tritt A."/>
            <person name="Adam C."/>
            <person name="Daum C."/>
            <person name="Floudas D."/>
            <person name="Sun H."/>
            <person name="Yadav J.S."/>
            <person name="Pangilinan J."/>
            <person name="Larsson K.H."/>
            <person name="Matsuura K."/>
            <person name="Barry K."/>
            <person name="Labutti K."/>
            <person name="Kuo R."/>
            <person name="Ohm R.A."/>
            <person name="Bhattacharya S.S."/>
            <person name="Shirouzu T."/>
            <person name="Yoshinaga Y."/>
            <person name="Martin F.M."/>
            <person name="Grigoriev I.V."/>
            <person name="Hibbett D.S."/>
        </authorList>
    </citation>
    <scope>NUCLEOTIDE SEQUENCE [LARGE SCALE GENOMIC DNA]</scope>
    <source>
        <strain evidence="2 3">93-53</strain>
    </source>
</reference>
<protein>
    <submittedName>
        <fullName evidence="2">Uncharacterized protein</fullName>
    </submittedName>
</protein>
<evidence type="ECO:0000256" key="1">
    <source>
        <dbReference type="SAM" id="MobiDB-lite"/>
    </source>
</evidence>
<name>A0A165FPG2_9APHY</name>
<dbReference type="RefSeq" id="XP_040767017.1">
    <property type="nucleotide sequence ID" value="XM_040912227.1"/>
</dbReference>
<evidence type="ECO:0000313" key="2">
    <source>
        <dbReference type="EMBL" id="KZT09277.1"/>
    </source>
</evidence>
<accession>A0A165FPG2</accession>
<gene>
    <name evidence="2" type="ORF">LAESUDRAFT_756907</name>
</gene>
<dbReference type="AlphaFoldDB" id="A0A165FPG2"/>
<proteinExistence type="predicted"/>
<dbReference type="EMBL" id="KV427612">
    <property type="protein sequence ID" value="KZT09277.1"/>
    <property type="molecule type" value="Genomic_DNA"/>
</dbReference>
<feature type="region of interest" description="Disordered" evidence="1">
    <location>
        <begin position="120"/>
        <end position="195"/>
    </location>
</feature>
<dbReference type="GeneID" id="63829255"/>